<dbReference type="PANTHER" id="PTHR42693:SF42">
    <property type="entry name" value="ARYLSULFATASE G"/>
    <property type="match status" value="1"/>
</dbReference>
<dbReference type="Proteomes" id="UP001324993">
    <property type="component" value="Chromosome"/>
</dbReference>
<feature type="domain" description="Sulfatase N-terminal" evidence="8">
    <location>
        <begin position="76"/>
        <end position="427"/>
    </location>
</feature>
<evidence type="ECO:0000256" key="2">
    <source>
        <dbReference type="ARBA" id="ARBA00008779"/>
    </source>
</evidence>
<evidence type="ECO:0000256" key="6">
    <source>
        <dbReference type="ARBA" id="ARBA00022837"/>
    </source>
</evidence>
<dbReference type="InterPro" id="IPR024607">
    <property type="entry name" value="Sulfatase_CS"/>
</dbReference>
<evidence type="ECO:0000313" key="9">
    <source>
        <dbReference type="EMBL" id="WPJ95383.1"/>
    </source>
</evidence>
<comment type="similarity">
    <text evidence="2">Belongs to the sulfatase family.</text>
</comment>
<evidence type="ECO:0000313" key="10">
    <source>
        <dbReference type="Proteomes" id="UP001324993"/>
    </source>
</evidence>
<evidence type="ECO:0000256" key="3">
    <source>
        <dbReference type="ARBA" id="ARBA00022723"/>
    </source>
</evidence>
<organism evidence="9 10">
    <name type="scientific">Coraliomargarita algicola</name>
    <dbReference type="NCBI Taxonomy" id="3092156"/>
    <lineage>
        <taxon>Bacteria</taxon>
        <taxon>Pseudomonadati</taxon>
        <taxon>Verrucomicrobiota</taxon>
        <taxon>Opitutia</taxon>
        <taxon>Puniceicoccales</taxon>
        <taxon>Coraliomargaritaceae</taxon>
        <taxon>Coraliomargarita</taxon>
    </lineage>
</organism>
<proteinExistence type="inferred from homology"/>
<evidence type="ECO:0000256" key="4">
    <source>
        <dbReference type="ARBA" id="ARBA00022729"/>
    </source>
</evidence>
<dbReference type="Gene3D" id="3.40.720.10">
    <property type="entry name" value="Alkaline Phosphatase, subunit A"/>
    <property type="match status" value="1"/>
</dbReference>
<keyword evidence="10" id="KW-1185">Reference proteome</keyword>
<accession>A0ABZ0RJX9</accession>
<evidence type="ECO:0000256" key="5">
    <source>
        <dbReference type="ARBA" id="ARBA00022801"/>
    </source>
</evidence>
<dbReference type="SUPFAM" id="SSF53649">
    <property type="entry name" value="Alkaline phosphatase-like"/>
    <property type="match status" value="1"/>
</dbReference>
<gene>
    <name evidence="9" type="ORF">SH580_18340</name>
</gene>
<sequence length="549" mass="60907">MTKATIATLLATLAFMLSSHAAKQPNVLLIYGDDAGYGDLGIYGSINNLIKKTFLKLLILMSCCPLLLSAASNRPNIVVFLVDDMGLMDTSVPFLTDDQGEPKKYPLNDWYRTPHMEALAANGIRFSNFYAQSVCSPTRASIMTGQNATRHHTTNWIHTNRNNRGKYGPRKWNWEGLTKDSITLPRILQENGYQTIFVGKGHFGHMRSEGADPLNLGFDINIGGSAIGHPGSYSGDYGQRGNHPVPGLEAYHNTGTFLTEALTLEANKAVTAAIKKGPPFYLYLSHYAVHAPFHTDPRFIEHYKGKKNGRAPAYATLIEGMDKSLGDLVAHLQKLAVAEDTLIFFLGDNGSDAPLGEKTGHTSSAPLRGKKSTMYEGGTRVPFIAAWAKPNPKSELQKQWRIPHGMIDPNNIGTVMDLYATVLDAANAENPSDHTIDGSSLKKLLTGQADPDRRQEFLMHSPHDRGNAEDDPGRNYYTSLRLGDWKLIYQYFDETPYVLYNLKTDPFENHNLATEKPEKVQQLIGEMNQRLEAQDAQYPVKDGKEVKPQ</sequence>
<dbReference type="PANTHER" id="PTHR42693">
    <property type="entry name" value="ARYLSULFATASE FAMILY MEMBER"/>
    <property type="match status" value="1"/>
</dbReference>
<dbReference type="Gene3D" id="3.30.1120.10">
    <property type="match status" value="1"/>
</dbReference>
<keyword evidence="4 7" id="KW-0732">Signal</keyword>
<evidence type="ECO:0000259" key="8">
    <source>
        <dbReference type="Pfam" id="PF00884"/>
    </source>
</evidence>
<dbReference type="PROSITE" id="PS00523">
    <property type="entry name" value="SULFATASE_1"/>
    <property type="match status" value="1"/>
</dbReference>
<name>A0ABZ0RJX9_9BACT</name>
<keyword evidence="5" id="KW-0378">Hydrolase</keyword>
<dbReference type="InterPro" id="IPR017850">
    <property type="entry name" value="Alkaline_phosphatase_core_sf"/>
</dbReference>
<feature type="chain" id="PRO_5046527589" evidence="7">
    <location>
        <begin position="22"/>
        <end position="549"/>
    </location>
</feature>
<protein>
    <submittedName>
        <fullName evidence="9">Sulfatase</fullName>
    </submittedName>
</protein>
<evidence type="ECO:0000256" key="7">
    <source>
        <dbReference type="SAM" id="SignalP"/>
    </source>
</evidence>
<dbReference type="InterPro" id="IPR050738">
    <property type="entry name" value="Sulfatase"/>
</dbReference>
<dbReference type="CDD" id="cd16144">
    <property type="entry name" value="ARS_like"/>
    <property type="match status" value="1"/>
</dbReference>
<keyword evidence="3" id="KW-0479">Metal-binding</keyword>
<comment type="cofactor">
    <cofactor evidence="1">
        <name>Ca(2+)</name>
        <dbReference type="ChEBI" id="CHEBI:29108"/>
    </cofactor>
</comment>
<feature type="signal peptide" evidence="7">
    <location>
        <begin position="1"/>
        <end position="21"/>
    </location>
</feature>
<dbReference type="Pfam" id="PF00884">
    <property type="entry name" value="Sulfatase"/>
    <property type="match status" value="1"/>
</dbReference>
<keyword evidence="6" id="KW-0106">Calcium</keyword>
<dbReference type="EMBL" id="CP138858">
    <property type="protein sequence ID" value="WPJ95383.1"/>
    <property type="molecule type" value="Genomic_DNA"/>
</dbReference>
<reference evidence="9 10" key="1">
    <citation type="submission" date="2023-11" db="EMBL/GenBank/DDBJ databases">
        <title>Coraliomargarita sp. nov., isolated from marine algae.</title>
        <authorList>
            <person name="Lee J.K."/>
            <person name="Baek J.H."/>
            <person name="Kim J.M."/>
            <person name="Choi D.G."/>
            <person name="Jeon C.O."/>
        </authorList>
    </citation>
    <scope>NUCLEOTIDE SEQUENCE [LARGE SCALE GENOMIC DNA]</scope>
    <source>
        <strain evidence="9 10">J2-16</strain>
    </source>
</reference>
<dbReference type="InterPro" id="IPR000917">
    <property type="entry name" value="Sulfatase_N"/>
</dbReference>
<evidence type="ECO:0000256" key="1">
    <source>
        <dbReference type="ARBA" id="ARBA00001913"/>
    </source>
</evidence>